<reference evidence="3" key="1">
    <citation type="journal article" date="2019" name="Int. J. Syst. Evol. Microbiol.">
        <title>The Global Catalogue of Microorganisms (GCM) 10K type strain sequencing project: providing services to taxonomists for standard genome sequencing and annotation.</title>
        <authorList>
            <consortium name="The Broad Institute Genomics Platform"/>
            <consortium name="The Broad Institute Genome Sequencing Center for Infectious Disease"/>
            <person name="Wu L."/>
            <person name="Ma J."/>
        </authorList>
    </citation>
    <scope>NUCLEOTIDE SEQUENCE [LARGE SCALE GENOMIC DNA]</scope>
    <source>
        <strain evidence="3">PCU 266</strain>
    </source>
</reference>
<evidence type="ECO:0000256" key="1">
    <source>
        <dbReference type="SAM" id="MobiDB-lite"/>
    </source>
</evidence>
<keyword evidence="3" id="KW-1185">Reference proteome</keyword>
<feature type="region of interest" description="Disordered" evidence="1">
    <location>
        <begin position="83"/>
        <end position="106"/>
    </location>
</feature>
<comment type="caution">
    <text evidence="2">The sequence shown here is derived from an EMBL/GenBank/DDBJ whole genome shotgun (WGS) entry which is preliminary data.</text>
</comment>
<dbReference type="EMBL" id="JBHSKP010000022">
    <property type="protein sequence ID" value="MFC5155365.1"/>
    <property type="molecule type" value="Genomic_DNA"/>
</dbReference>
<proteinExistence type="predicted"/>
<gene>
    <name evidence="2" type="ORF">ACFPRH_26890</name>
</gene>
<evidence type="ECO:0000313" key="3">
    <source>
        <dbReference type="Proteomes" id="UP001596160"/>
    </source>
</evidence>
<dbReference type="Proteomes" id="UP001596160">
    <property type="component" value="Unassembled WGS sequence"/>
</dbReference>
<protein>
    <submittedName>
        <fullName evidence="2">Uncharacterized protein</fullName>
    </submittedName>
</protein>
<evidence type="ECO:0000313" key="2">
    <source>
        <dbReference type="EMBL" id="MFC5155365.1"/>
    </source>
</evidence>
<sequence>MLQRGRVQIFVMNIFADVFHFSRVVRVYHAPNSIRLTAHHIPSRLHDFHAILRQRSATDKYQIHLNIRPPKQLKQSLSDFQHGFQWSPWPGLDDEGSRLIRRRKPE</sequence>
<name>A0ABW0ANL6_9ACTN</name>
<accession>A0ABW0ANL6</accession>
<organism evidence="2 3">
    <name type="scientific">Streptomyces amakusaensis</name>
    <dbReference type="NCBI Taxonomy" id="67271"/>
    <lineage>
        <taxon>Bacteria</taxon>
        <taxon>Bacillati</taxon>
        <taxon>Actinomycetota</taxon>
        <taxon>Actinomycetes</taxon>
        <taxon>Kitasatosporales</taxon>
        <taxon>Streptomycetaceae</taxon>
        <taxon>Streptomyces</taxon>
    </lineage>
</organism>
<dbReference type="RefSeq" id="WP_381734976.1">
    <property type="nucleotide sequence ID" value="NZ_JBHSKP010000022.1"/>
</dbReference>